<keyword evidence="3" id="KW-1185">Reference proteome</keyword>
<organism evidence="2 3">
    <name type="scientific">Actinoplanes aureus</name>
    <dbReference type="NCBI Taxonomy" id="2792083"/>
    <lineage>
        <taxon>Bacteria</taxon>
        <taxon>Bacillati</taxon>
        <taxon>Actinomycetota</taxon>
        <taxon>Actinomycetes</taxon>
        <taxon>Micromonosporales</taxon>
        <taxon>Micromonosporaceae</taxon>
        <taxon>Actinoplanes</taxon>
    </lineage>
</organism>
<protein>
    <submittedName>
        <fullName evidence="2">Uncharacterized protein</fullName>
    </submittedName>
</protein>
<dbReference type="Proteomes" id="UP000598146">
    <property type="component" value="Unassembled WGS sequence"/>
</dbReference>
<feature type="transmembrane region" description="Helical" evidence="1">
    <location>
        <begin position="138"/>
        <end position="157"/>
    </location>
</feature>
<sequence length="194" mass="19881">MRYRWIAVAPAAGVLLGGGAALVNHVPIALGEGGEARADRGFWSQVAEFGSLILDSGWLWAAAAVAVGWLVSDRARPFLVAALAGCVTLLVATLVYDGLENYYFSQGGSVQMFWLAGSVLLGPPLGMVGAAIRRPGPVGTLAALVVPAGAALNMVLIPPPADSLVGRPVTWLVSAAAAVAAVLVVRTRWSAARA</sequence>
<dbReference type="RefSeq" id="WP_196417731.1">
    <property type="nucleotide sequence ID" value="NZ_JADQTO010000017.1"/>
</dbReference>
<keyword evidence="1" id="KW-0472">Membrane</keyword>
<keyword evidence="1" id="KW-0812">Transmembrane</keyword>
<dbReference type="AlphaFoldDB" id="A0A931CH04"/>
<feature type="transmembrane region" description="Helical" evidence="1">
    <location>
        <begin position="78"/>
        <end position="99"/>
    </location>
</feature>
<comment type="caution">
    <text evidence="2">The sequence shown here is derived from an EMBL/GenBank/DDBJ whole genome shotgun (WGS) entry which is preliminary data.</text>
</comment>
<feature type="transmembrane region" description="Helical" evidence="1">
    <location>
        <begin position="49"/>
        <end position="71"/>
    </location>
</feature>
<feature type="transmembrane region" description="Helical" evidence="1">
    <location>
        <begin position="169"/>
        <end position="189"/>
    </location>
</feature>
<evidence type="ECO:0000256" key="1">
    <source>
        <dbReference type="SAM" id="Phobius"/>
    </source>
</evidence>
<keyword evidence="1" id="KW-1133">Transmembrane helix</keyword>
<accession>A0A931CH04</accession>
<feature type="transmembrane region" description="Helical" evidence="1">
    <location>
        <begin position="111"/>
        <end position="131"/>
    </location>
</feature>
<gene>
    <name evidence="2" type="ORF">I4J89_31425</name>
</gene>
<reference evidence="2" key="1">
    <citation type="submission" date="2020-11" db="EMBL/GenBank/DDBJ databases">
        <title>Isolation and identification of active actinomycetes.</title>
        <authorList>
            <person name="Sun X."/>
        </authorList>
    </citation>
    <scope>NUCLEOTIDE SEQUENCE</scope>
    <source>
        <strain evidence="2">NEAU-A11</strain>
    </source>
</reference>
<proteinExistence type="predicted"/>
<evidence type="ECO:0000313" key="2">
    <source>
        <dbReference type="EMBL" id="MBG0565968.1"/>
    </source>
</evidence>
<dbReference type="EMBL" id="JADQTO010000017">
    <property type="protein sequence ID" value="MBG0565968.1"/>
    <property type="molecule type" value="Genomic_DNA"/>
</dbReference>
<evidence type="ECO:0000313" key="3">
    <source>
        <dbReference type="Proteomes" id="UP000598146"/>
    </source>
</evidence>
<name>A0A931CH04_9ACTN</name>